<dbReference type="PROSITE" id="PS01007">
    <property type="entry name" value="TRANSPOSASE_MUTATOR"/>
    <property type="match status" value="1"/>
</dbReference>
<reference evidence="10" key="1">
    <citation type="submission" date="2022-07" db="EMBL/GenBank/DDBJ databases">
        <authorList>
            <person name="Macas J."/>
            <person name="Novak P."/>
            <person name="Neumann P."/>
        </authorList>
    </citation>
    <scope>NUCLEOTIDE SEQUENCE</scope>
</reference>
<dbReference type="PROSITE" id="PS50966">
    <property type="entry name" value="ZF_SWIM"/>
    <property type="match status" value="1"/>
</dbReference>
<dbReference type="GO" id="GO:0004803">
    <property type="term" value="F:transposase activity"/>
    <property type="evidence" value="ECO:0007669"/>
    <property type="project" value="InterPro"/>
</dbReference>
<evidence type="ECO:0000256" key="7">
    <source>
        <dbReference type="PROSITE-ProRule" id="PRU00325"/>
    </source>
</evidence>
<feature type="domain" description="SWIM-type" evidence="9">
    <location>
        <begin position="272"/>
        <end position="304"/>
    </location>
</feature>
<dbReference type="GO" id="GO:0006313">
    <property type="term" value="P:DNA transposition"/>
    <property type="evidence" value="ECO:0007669"/>
    <property type="project" value="InterPro"/>
</dbReference>
<dbReference type="InterPro" id="IPR007527">
    <property type="entry name" value="Znf_SWIM"/>
</dbReference>
<evidence type="ECO:0000256" key="1">
    <source>
        <dbReference type="ARBA" id="ARBA00022578"/>
    </source>
</evidence>
<proteinExistence type="predicted"/>
<dbReference type="PANTHER" id="PTHR31973">
    <property type="entry name" value="POLYPROTEIN, PUTATIVE-RELATED"/>
    <property type="match status" value="1"/>
</dbReference>
<keyword evidence="4" id="KW-0862">Zinc</keyword>
<protein>
    <recommendedName>
        <fullName evidence="9">SWIM-type domain-containing protein</fullName>
    </recommendedName>
</protein>
<comment type="caution">
    <text evidence="10">The sequence shown here is derived from an EMBL/GenBank/DDBJ whole genome shotgun (WGS) entry which is preliminary data.</text>
</comment>
<dbReference type="InterPro" id="IPR001207">
    <property type="entry name" value="Transposase_mutator"/>
</dbReference>
<feature type="non-terminal residue" evidence="10">
    <location>
        <position position="404"/>
    </location>
</feature>
<feature type="region of interest" description="Disordered" evidence="8">
    <location>
        <begin position="346"/>
        <end position="381"/>
    </location>
</feature>
<keyword evidence="2" id="KW-0479">Metal-binding</keyword>
<evidence type="ECO:0000256" key="5">
    <source>
        <dbReference type="ARBA" id="ARBA00023125"/>
    </source>
</evidence>
<keyword evidence="5" id="KW-0238">DNA-binding</keyword>
<dbReference type="EMBL" id="CAMAPF010001001">
    <property type="protein sequence ID" value="CAH9137598.1"/>
    <property type="molecule type" value="Genomic_DNA"/>
</dbReference>
<organism evidence="10 11">
    <name type="scientific">Cuscuta epithymum</name>
    <dbReference type="NCBI Taxonomy" id="186058"/>
    <lineage>
        <taxon>Eukaryota</taxon>
        <taxon>Viridiplantae</taxon>
        <taxon>Streptophyta</taxon>
        <taxon>Embryophyta</taxon>
        <taxon>Tracheophyta</taxon>
        <taxon>Spermatophyta</taxon>
        <taxon>Magnoliopsida</taxon>
        <taxon>eudicotyledons</taxon>
        <taxon>Gunneridae</taxon>
        <taxon>Pentapetalae</taxon>
        <taxon>asterids</taxon>
        <taxon>lamiids</taxon>
        <taxon>Solanales</taxon>
        <taxon>Convolvulaceae</taxon>
        <taxon>Cuscuteae</taxon>
        <taxon>Cuscuta</taxon>
        <taxon>Cuscuta subgen. Cuscuta</taxon>
    </lineage>
</organism>
<dbReference type="Pfam" id="PF04434">
    <property type="entry name" value="SWIM"/>
    <property type="match status" value="1"/>
</dbReference>
<dbReference type="Proteomes" id="UP001152523">
    <property type="component" value="Unassembled WGS sequence"/>
</dbReference>
<dbReference type="InterPro" id="IPR006564">
    <property type="entry name" value="Znf_PMZ"/>
</dbReference>
<evidence type="ECO:0000313" key="11">
    <source>
        <dbReference type="Proteomes" id="UP001152523"/>
    </source>
</evidence>
<evidence type="ECO:0000256" key="8">
    <source>
        <dbReference type="SAM" id="MobiDB-lite"/>
    </source>
</evidence>
<keyword evidence="3 7" id="KW-0863">Zinc-finger</keyword>
<dbReference type="Pfam" id="PF10551">
    <property type="entry name" value="MULE"/>
    <property type="match status" value="1"/>
</dbReference>
<gene>
    <name evidence="10" type="ORF">CEPIT_LOCUS36150</name>
</gene>
<evidence type="ECO:0000256" key="2">
    <source>
        <dbReference type="ARBA" id="ARBA00022723"/>
    </source>
</evidence>
<dbReference type="GO" id="GO:0003677">
    <property type="term" value="F:DNA binding"/>
    <property type="evidence" value="ECO:0007669"/>
    <property type="project" value="UniProtKB-KW"/>
</dbReference>
<dbReference type="PANTHER" id="PTHR31973:SF189">
    <property type="entry name" value="TRANSPOSASE, MUDR, PLANT, MULE TRANSPOSASE DOMAIN PROTEIN-RELATED"/>
    <property type="match status" value="1"/>
</dbReference>
<name>A0AAV0FPS7_9ASTE</name>
<accession>A0AAV0FPS7</accession>
<sequence length="404" mass="46250">MVFQRMYMCLGPVKRGFLEGCRKVIGLDDCFLKGQLKGEILSAVGRDGNNQMYPIAWAVVEIENTSSWTWFLELLREDLEITYSAEWTIISDQQKGLMNVISRVFPEAEHRNCARHIHANWAKNHGGMVLKKLFWQCAKSTCAGQLESSLEELDKLAPQAGADLRKHPFKMWCKAYFRTEVKCDAVDNNLSEAFNSTLVQLRDKPLIPMFEGMRVAMMKRIAKKRKYVRKWPGAFGPLIMKKLNKSIIASQGWHVDFNGDDGYEIKKGRFQFKVSLNTRSCACRRWDLCGIPCAHAICAILDKGDEPETYVHSCYNKDLYEKTYSYTLPPINGELLWPRTQFGEIHPPIPKKMTGRPKKKRVREETEAPPPSGTQLTRKGRIMKCSNCQGEGHNKKSCKKGSDR</sequence>
<keyword evidence="11" id="KW-1185">Reference proteome</keyword>
<dbReference type="InterPro" id="IPR018289">
    <property type="entry name" value="MULE_transposase_dom"/>
</dbReference>
<evidence type="ECO:0000256" key="4">
    <source>
        <dbReference type="ARBA" id="ARBA00022833"/>
    </source>
</evidence>
<dbReference type="SMART" id="SM00575">
    <property type="entry name" value="ZnF_PMZ"/>
    <property type="match status" value="1"/>
</dbReference>
<evidence type="ECO:0000259" key="9">
    <source>
        <dbReference type="PROSITE" id="PS50966"/>
    </source>
</evidence>
<dbReference type="GO" id="GO:0008270">
    <property type="term" value="F:zinc ion binding"/>
    <property type="evidence" value="ECO:0007669"/>
    <property type="project" value="UniProtKB-KW"/>
</dbReference>
<evidence type="ECO:0000256" key="6">
    <source>
        <dbReference type="ARBA" id="ARBA00023172"/>
    </source>
</evidence>
<keyword evidence="6" id="KW-0233">DNA recombination</keyword>
<evidence type="ECO:0000313" key="10">
    <source>
        <dbReference type="EMBL" id="CAH9137598.1"/>
    </source>
</evidence>
<keyword evidence="1" id="KW-0815">Transposition</keyword>
<evidence type="ECO:0000256" key="3">
    <source>
        <dbReference type="ARBA" id="ARBA00022771"/>
    </source>
</evidence>
<dbReference type="AlphaFoldDB" id="A0AAV0FPS7"/>